<evidence type="ECO:0000313" key="1">
    <source>
        <dbReference type="EMBL" id="CAG8847559.1"/>
    </source>
</evidence>
<feature type="non-terminal residue" evidence="1">
    <location>
        <position position="1"/>
    </location>
</feature>
<dbReference type="Proteomes" id="UP000789920">
    <property type="component" value="Unassembled WGS sequence"/>
</dbReference>
<gene>
    <name evidence="1" type="ORF">RPERSI_LOCUS34691</name>
</gene>
<keyword evidence="2" id="KW-1185">Reference proteome</keyword>
<organism evidence="1 2">
    <name type="scientific">Racocetra persica</name>
    <dbReference type="NCBI Taxonomy" id="160502"/>
    <lineage>
        <taxon>Eukaryota</taxon>
        <taxon>Fungi</taxon>
        <taxon>Fungi incertae sedis</taxon>
        <taxon>Mucoromycota</taxon>
        <taxon>Glomeromycotina</taxon>
        <taxon>Glomeromycetes</taxon>
        <taxon>Diversisporales</taxon>
        <taxon>Gigasporaceae</taxon>
        <taxon>Racocetra</taxon>
    </lineage>
</organism>
<evidence type="ECO:0000313" key="2">
    <source>
        <dbReference type="Proteomes" id="UP000789920"/>
    </source>
</evidence>
<dbReference type="EMBL" id="CAJVQC010156570">
    <property type="protein sequence ID" value="CAG8847559.1"/>
    <property type="molecule type" value="Genomic_DNA"/>
</dbReference>
<name>A0ACA9SW44_9GLOM</name>
<comment type="caution">
    <text evidence="1">The sequence shown here is derived from an EMBL/GenBank/DDBJ whole genome shotgun (WGS) entry which is preliminary data.</text>
</comment>
<reference evidence="1" key="1">
    <citation type="submission" date="2021-06" db="EMBL/GenBank/DDBJ databases">
        <authorList>
            <person name="Kallberg Y."/>
            <person name="Tangrot J."/>
            <person name="Rosling A."/>
        </authorList>
    </citation>
    <scope>NUCLEOTIDE SEQUENCE</scope>
    <source>
        <strain evidence="1">MA461A</strain>
    </source>
</reference>
<proteinExistence type="predicted"/>
<protein>
    <submittedName>
        <fullName evidence="1">3828_t:CDS:1</fullName>
    </submittedName>
</protein>
<sequence>HELALVNALKQVFPESKNFLCQWHIDKNIMSKCKKNFYAEDEWKEFLQG</sequence>
<accession>A0ACA9SW44</accession>